<comment type="caution">
    <text evidence="7">The sequence shown here is derived from an EMBL/GenBank/DDBJ whole genome shotgun (WGS) entry which is preliminary data.</text>
</comment>
<feature type="region of interest" description="Disordered" evidence="6">
    <location>
        <begin position="1"/>
        <end position="34"/>
    </location>
</feature>
<feature type="compositionally biased region" description="Basic residues" evidence="6">
    <location>
        <begin position="7"/>
        <end position="16"/>
    </location>
</feature>
<dbReference type="PANTHER" id="PTHR35534">
    <property type="entry name" value="50S RIBOSOMAL PROTEIN L32"/>
    <property type="match status" value="1"/>
</dbReference>
<dbReference type="Pfam" id="PF01783">
    <property type="entry name" value="Ribosomal_L32p"/>
    <property type="match status" value="1"/>
</dbReference>
<keyword evidence="2 5" id="KW-0689">Ribosomal protein</keyword>
<evidence type="ECO:0000313" key="7">
    <source>
        <dbReference type="EMBL" id="MBW7570332.1"/>
    </source>
</evidence>
<evidence type="ECO:0000256" key="1">
    <source>
        <dbReference type="ARBA" id="ARBA00008560"/>
    </source>
</evidence>
<reference evidence="7 8" key="1">
    <citation type="submission" date="2021-03" db="EMBL/GenBank/DDBJ databases">
        <title>Succinivibrio sp. nov. isolated from feces of cow.</title>
        <authorList>
            <person name="Choi J.-Y."/>
        </authorList>
    </citation>
    <scope>NUCLEOTIDE SEQUENCE [LARGE SCALE GENOMIC DNA]</scope>
    <source>
        <strain evidence="7 8">AGMB01872</strain>
    </source>
</reference>
<evidence type="ECO:0000256" key="3">
    <source>
        <dbReference type="ARBA" id="ARBA00023274"/>
    </source>
</evidence>
<name>A0ABS7DGT7_9GAMM</name>
<dbReference type="PANTHER" id="PTHR35534:SF1">
    <property type="entry name" value="LARGE RIBOSOMAL SUBUNIT PROTEIN BL32"/>
    <property type="match status" value="1"/>
</dbReference>
<dbReference type="Proteomes" id="UP000731465">
    <property type="component" value="Unassembled WGS sequence"/>
</dbReference>
<dbReference type="NCBIfam" id="TIGR01031">
    <property type="entry name" value="rpmF_bact"/>
    <property type="match status" value="1"/>
</dbReference>
<dbReference type="SUPFAM" id="SSF57829">
    <property type="entry name" value="Zn-binding ribosomal proteins"/>
    <property type="match status" value="1"/>
</dbReference>
<dbReference type="InterPro" id="IPR044957">
    <property type="entry name" value="Ribosomal_bL32_bact"/>
</dbReference>
<organism evidence="7 8">
    <name type="scientific">Succinivibrio faecicola</name>
    <dbReference type="NCBI Taxonomy" id="2820300"/>
    <lineage>
        <taxon>Bacteria</taxon>
        <taxon>Pseudomonadati</taxon>
        <taxon>Pseudomonadota</taxon>
        <taxon>Gammaproteobacteria</taxon>
        <taxon>Aeromonadales</taxon>
        <taxon>Succinivibrionaceae</taxon>
        <taxon>Succinivibrio</taxon>
    </lineage>
</organism>
<comment type="similarity">
    <text evidence="1 5">Belongs to the bacterial ribosomal protein bL32 family.</text>
</comment>
<evidence type="ECO:0000256" key="6">
    <source>
        <dbReference type="SAM" id="MobiDB-lite"/>
    </source>
</evidence>
<dbReference type="EMBL" id="JAGFNY010000014">
    <property type="protein sequence ID" value="MBW7570332.1"/>
    <property type="molecule type" value="Genomic_DNA"/>
</dbReference>
<keyword evidence="8" id="KW-1185">Reference proteome</keyword>
<dbReference type="HAMAP" id="MF_00340">
    <property type="entry name" value="Ribosomal_bL32"/>
    <property type="match status" value="1"/>
</dbReference>
<dbReference type="InterPro" id="IPR011332">
    <property type="entry name" value="Ribosomal_zn-bd"/>
</dbReference>
<evidence type="ECO:0000256" key="2">
    <source>
        <dbReference type="ARBA" id="ARBA00022980"/>
    </source>
</evidence>
<dbReference type="RefSeq" id="WP_219937553.1">
    <property type="nucleotide sequence ID" value="NZ_JAGFNY010000014.1"/>
</dbReference>
<evidence type="ECO:0000313" key="8">
    <source>
        <dbReference type="Proteomes" id="UP000731465"/>
    </source>
</evidence>
<keyword evidence="3 5" id="KW-0687">Ribonucleoprotein</keyword>
<protein>
    <recommendedName>
        <fullName evidence="4 5">Large ribosomal subunit protein bL32</fullName>
    </recommendedName>
</protein>
<gene>
    <name evidence="5 7" type="primary">rpmF</name>
    <name evidence="7" type="ORF">J5V48_05425</name>
</gene>
<accession>A0ABS7DGT7</accession>
<proteinExistence type="inferred from homology"/>
<evidence type="ECO:0000256" key="4">
    <source>
        <dbReference type="ARBA" id="ARBA00035178"/>
    </source>
</evidence>
<evidence type="ECO:0000256" key="5">
    <source>
        <dbReference type="HAMAP-Rule" id="MF_00340"/>
    </source>
</evidence>
<dbReference type="InterPro" id="IPR002677">
    <property type="entry name" value="Ribosomal_bL32"/>
</dbReference>
<sequence length="74" mass="8453">MAVQQNHKSRSRRDMRRSHDALSAMRLSTDKTSGEVHIRHNITADGYYRGEKLNLKAAEPLLSKKDYLASIKAK</sequence>
<dbReference type="GO" id="GO:0005840">
    <property type="term" value="C:ribosome"/>
    <property type="evidence" value="ECO:0007669"/>
    <property type="project" value="UniProtKB-KW"/>
</dbReference>